<dbReference type="GO" id="GO:0000049">
    <property type="term" value="F:tRNA binding"/>
    <property type="evidence" value="ECO:0007669"/>
    <property type="project" value="TreeGrafter"/>
</dbReference>
<dbReference type="Gene3D" id="2.30.310.10">
    <property type="entry name" value="ibrinogen binding protein from staphylococcus aureus domain"/>
    <property type="match status" value="1"/>
</dbReference>
<dbReference type="GO" id="GO:0043023">
    <property type="term" value="F:ribosomal large subunit binding"/>
    <property type="evidence" value="ECO:0007669"/>
    <property type="project" value="TreeGrafter"/>
</dbReference>
<dbReference type="PANTHER" id="PTHR15239:SF6">
    <property type="entry name" value="RIBOSOME QUALITY CONTROL COMPLEX SUBUNIT NEMF"/>
    <property type="match status" value="1"/>
</dbReference>
<keyword evidence="2" id="KW-1185">Reference proteome</keyword>
<evidence type="ECO:0000313" key="2">
    <source>
        <dbReference type="Proteomes" id="UP000002030"/>
    </source>
</evidence>
<dbReference type="KEGG" id="tai:Taci_0983"/>
<dbReference type="AlphaFoldDB" id="D1BAB2"/>
<dbReference type="InterPro" id="IPR051608">
    <property type="entry name" value="RQC_Subunit_NEMF"/>
</dbReference>
<sequence>MALGAEVVRLLETTMADLVGSVVDGVDGCSQGVTLEIRCRGRRMGLLLSWWPQMPCVGTLTRDQQRDLVTLYPKKPPMVDLLRGHLSGARLSEVRQINRDRVLLLGFSRAISSSVREELQLMVEMIPHQPNLCLVSNGSVVDCLRRLYPDSADRILLPHVSYSPPPAPTGSASSGLSRGLSNLIQNATDPKLSPQEMEDLLYRRTPNPSDWMIRFTGTDAVAVPASLPLEGAEPARDLLGMLGRWTVQQLVGSLLAAKRKRLIQIVDRKLEALRSQLPDESLLEEASRLKAMGEVLMSLPPGEPVEDPLEVEQWPGVEGPLKIQIPPGGNPIDEAQRLFKDYRRLVRRYQGSKDREPLIKGQMGTILEQRAMLHCPLGARELAAIEAEVDLKGLRQRTTQNPHSKGGKGRKVEHQGLRRMECPQGMILVGLSAQGNREVTFRLAKPSDIWFHVKDIPGSHVIFRPRDPKAPMGDDLTALLASIAAWFSPARGEGKVWVDYTERRNLRPLPEMGIAGVRYRVFRSILVEPMSPEELGL</sequence>
<evidence type="ECO:0008006" key="3">
    <source>
        <dbReference type="Google" id="ProtNLM"/>
    </source>
</evidence>
<dbReference type="GO" id="GO:0072344">
    <property type="term" value="P:rescue of stalled ribosome"/>
    <property type="evidence" value="ECO:0007669"/>
    <property type="project" value="TreeGrafter"/>
</dbReference>
<proteinExistence type="predicted"/>
<dbReference type="HOGENOM" id="CLU_022481_2_1_0"/>
<dbReference type="RefSeq" id="WP_012869730.1">
    <property type="nucleotide sequence ID" value="NC_013522.1"/>
</dbReference>
<reference evidence="1 2" key="1">
    <citation type="journal article" date="2009" name="Stand. Genomic Sci.">
        <title>Complete genome sequence of Thermanaerovibrio acidaminovorans type strain (Su883).</title>
        <authorList>
            <person name="Chovatia M."/>
            <person name="Sikorski J."/>
            <person name="Schroder M."/>
            <person name="Lapidus A."/>
            <person name="Nolan M."/>
            <person name="Tice H."/>
            <person name="Glavina Del Rio T."/>
            <person name="Copeland A."/>
            <person name="Cheng J.F."/>
            <person name="Lucas S."/>
            <person name="Chen F."/>
            <person name="Bruce D."/>
            <person name="Goodwin L."/>
            <person name="Pitluck S."/>
            <person name="Ivanova N."/>
            <person name="Mavromatis K."/>
            <person name="Ovchinnikova G."/>
            <person name="Pati A."/>
            <person name="Chen A."/>
            <person name="Palaniappan K."/>
            <person name="Land M."/>
            <person name="Hauser L."/>
            <person name="Chang Y.J."/>
            <person name="Jeffries C.D."/>
            <person name="Chain P."/>
            <person name="Saunders E."/>
            <person name="Detter J.C."/>
            <person name="Brettin T."/>
            <person name="Rohde M."/>
            <person name="Goker M."/>
            <person name="Spring S."/>
            <person name="Bristow J."/>
            <person name="Markowitz V."/>
            <person name="Hugenholtz P."/>
            <person name="Kyrpides N.C."/>
            <person name="Klenk H.P."/>
            <person name="Eisen J.A."/>
        </authorList>
    </citation>
    <scope>NUCLEOTIDE SEQUENCE [LARGE SCALE GENOMIC DNA]</scope>
    <source>
        <strain evidence="2">ATCC 49978 / DSM 6589 / Su883</strain>
    </source>
</reference>
<dbReference type="PATRIC" id="fig|525903.6.peg.981"/>
<dbReference type="Pfam" id="PF05833">
    <property type="entry name" value="NFACT_N"/>
    <property type="match status" value="1"/>
</dbReference>
<dbReference type="Proteomes" id="UP000002030">
    <property type="component" value="Chromosome"/>
</dbReference>
<dbReference type="STRING" id="525903.Taci_0983"/>
<organism evidence="1 2">
    <name type="scientific">Thermanaerovibrio acidaminovorans (strain ATCC 49978 / DSM 6589 / Su883)</name>
    <name type="common">Selenomonas acidaminovorans</name>
    <dbReference type="NCBI Taxonomy" id="525903"/>
    <lineage>
        <taxon>Bacteria</taxon>
        <taxon>Thermotogati</taxon>
        <taxon>Synergistota</taxon>
        <taxon>Synergistia</taxon>
        <taxon>Synergistales</taxon>
        <taxon>Synergistaceae</taxon>
        <taxon>Thermanaerovibrio</taxon>
    </lineage>
</organism>
<dbReference type="OrthoDB" id="9766163at2"/>
<evidence type="ECO:0000313" key="1">
    <source>
        <dbReference type="EMBL" id="ACZ19215.1"/>
    </source>
</evidence>
<dbReference type="GO" id="GO:1990112">
    <property type="term" value="C:RQC complex"/>
    <property type="evidence" value="ECO:0007669"/>
    <property type="project" value="TreeGrafter"/>
</dbReference>
<accession>D1BAB2</accession>
<protein>
    <recommendedName>
        <fullName evidence="3">NFACT RNA-binding domain-containing protein</fullName>
    </recommendedName>
</protein>
<gene>
    <name evidence="1" type="ordered locus">Taci_0983</name>
</gene>
<dbReference type="PANTHER" id="PTHR15239">
    <property type="entry name" value="NUCLEAR EXPORT MEDIATOR FACTOR NEMF"/>
    <property type="match status" value="1"/>
</dbReference>
<dbReference type="EMBL" id="CP001818">
    <property type="protein sequence ID" value="ACZ19215.1"/>
    <property type="molecule type" value="Genomic_DNA"/>
</dbReference>
<dbReference type="EnsemblBacteria" id="ACZ19215">
    <property type="protein sequence ID" value="ACZ19215"/>
    <property type="gene ID" value="Taci_0983"/>
</dbReference>
<name>D1BAB2_THEAS</name>
<dbReference type="eggNOG" id="COG1293">
    <property type="taxonomic scope" value="Bacteria"/>
</dbReference>